<dbReference type="EMBL" id="HBJA01088435">
    <property type="protein sequence ID" value="CAE0819641.1"/>
    <property type="molecule type" value="Transcribed_RNA"/>
</dbReference>
<reference evidence="3" key="1">
    <citation type="submission" date="2021-01" db="EMBL/GenBank/DDBJ databases">
        <authorList>
            <person name="Corre E."/>
            <person name="Pelletier E."/>
            <person name="Niang G."/>
            <person name="Scheremetjew M."/>
            <person name="Finn R."/>
            <person name="Kale V."/>
            <person name="Holt S."/>
            <person name="Cochrane G."/>
            <person name="Meng A."/>
            <person name="Brown T."/>
            <person name="Cohen L."/>
        </authorList>
    </citation>
    <scope>NUCLEOTIDE SEQUENCE</scope>
    <source>
        <strain evidence="3">CCMP1594</strain>
    </source>
</reference>
<name>A0A7S4FYS3_9EUGL</name>
<evidence type="ECO:0000313" key="3">
    <source>
        <dbReference type="EMBL" id="CAE0819641.1"/>
    </source>
</evidence>
<evidence type="ECO:0000256" key="1">
    <source>
        <dbReference type="SAM" id="Phobius"/>
    </source>
</evidence>
<feature type="transmembrane region" description="Helical" evidence="1">
    <location>
        <begin position="37"/>
        <end position="56"/>
    </location>
</feature>
<keyword evidence="1" id="KW-0812">Transmembrane</keyword>
<organism evidence="3">
    <name type="scientific">Eutreptiella gymnastica</name>
    <dbReference type="NCBI Taxonomy" id="73025"/>
    <lineage>
        <taxon>Eukaryota</taxon>
        <taxon>Discoba</taxon>
        <taxon>Euglenozoa</taxon>
        <taxon>Euglenida</taxon>
        <taxon>Spirocuta</taxon>
        <taxon>Euglenophyceae</taxon>
        <taxon>Eutreptiales</taxon>
        <taxon>Eutreptiaceae</taxon>
        <taxon>Eutreptiella</taxon>
    </lineage>
</organism>
<dbReference type="AlphaFoldDB" id="A0A7S4FYS3"/>
<proteinExistence type="predicted"/>
<keyword evidence="1" id="KW-1133">Transmembrane helix</keyword>
<feature type="signal peptide" evidence="2">
    <location>
        <begin position="1"/>
        <end position="16"/>
    </location>
</feature>
<evidence type="ECO:0008006" key="4">
    <source>
        <dbReference type="Google" id="ProtNLM"/>
    </source>
</evidence>
<feature type="chain" id="PRO_5030773034" description="Transmembrane protein 107" evidence="2">
    <location>
        <begin position="17"/>
        <end position="154"/>
    </location>
</feature>
<accession>A0A7S4FYS3</accession>
<keyword evidence="1" id="KW-0472">Membrane</keyword>
<feature type="transmembrane region" description="Helical" evidence="1">
    <location>
        <begin position="87"/>
        <end position="105"/>
    </location>
</feature>
<feature type="transmembrane region" description="Helical" evidence="1">
    <location>
        <begin position="125"/>
        <end position="146"/>
    </location>
</feature>
<protein>
    <recommendedName>
        <fullName evidence="4">Transmembrane protein 107</fullName>
    </recommendedName>
</protein>
<sequence>MCAVVGLFGLLASTTGLVGVGDGLTSNFCAPQLLHDALFHTACTLGLLTFTLLPLLQLVHVMGTCCCSCWHTPDELLNIQGSSPQRLFIAVIVCVCVRVFLSLSAWVCVCTRCGSFGVYRLFDAWVWACVLLCLYVAMCGNLRRLWARPVGMSK</sequence>
<evidence type="ECO:0000256" key="2">
    <source>
        <dbReference type="SAM" id="SignalP"/>
    </source>
</evidence>
<keyword evidence="2" id="KW-0732">Signal</keyword>
<gene>
    <name evidence="3" type="ORF">EGYM00163_LOCUS30811</name>
</gene>